<reference evidence="2 3" key="1">
    <citation type="submission" date="2020-08" db="EMBL/GenBank/DDBJ databases">
        <title>Aphidius gifuensis genome sequencing and assembly.</title>
        <authorList>
            <person name="Du Z."/>
        </authorList>
    </citation>
    <scope>NUCLEOTIDE SEQUENCE [LARGE SCALE GENOMIC DNA]</scope>
    <source>
        <strain evidence="2">YNYX2018</strain>
        <tissue evidence="2">Adults</tissue>
    </source>
</reference>
<dbReference type="Proteomes" id="UP000639338">
    <property type="component" value="Unassembled WGS sequence"/>
</dbReference>
<evidence type="ECO:0000259" key="1">
    <source>
        <dbReference type="PROSITE" id="PS51707"/>
    </source>
</evidence>
<dbReference type="EMBL" id="JACMRX010000003">
    <property type="protein sequence ID" value="KAF7992118.1"/>
    <property type="molecule type" value="Genomic_DNA"/>
</dbReference>
<gene>
    <name evidence="2" type="ORF">HCN44_001443</name>
</gene>
<organism evidence="2 3">
    <name type="scientific">Aphidius gifuensis</name>
    <name type="common">Parasitoid wasp</name>
    <dbReference type="NCBI Taxonomy" id="684658"/>
    <lineage>
        <taxon>Eukaryota</taxon>
        <taxon>Metazoa</taxon>
        <taxon>Ecdysozoa</taxon>
        <taxon>Arthropoda</taxon>
        <taxon>Hexapoda</taxon>
        <taxon>Insecta</taxon>
        <taxon>Pterygota</taxon>
        <taxon>Neoptera</taxon>
        <taxon>Endopterygota</taxon>
        <taxon>Hymenoptera</taxon>
        <taxon>Apocrita</taxon>
        <taxon>Ichneumonoidea</taxon>
        <taxon>Braconidae</taxon>
        <taxon>Aphidiinae</taxon>
        <taxon>Aphidius</taxon>
    </lineage>
</organism>
<evidence type="ECO:0000313" key="2">
    <source>
        <dbReference type="EMBL" id="KAF7992118.1"/>
    </source>
</evidence>
<dbReference type="InterPro" id="IPR023577">
    <property type="entry name" value="CYTH_domain"/>
</dbReference>
<dbReference type="PANTHER" id="PTHR21028">
    <property type="entry name" value="SI:CH211-156B7.4"/>
    <property type="match status" value="1"/>
</dbReference>
<evidence type="ECO:0000313" key="3">
    <source>
        <dbReference type="Proteomes" id="UP000639338"/>
    </source>
</evidence>
<dbReference type="PROSITE" id="PS51707">
    <property type="entry name" value="CYTH"/>
    <property type="match status" value="1"/>
</dbReference>
<dbReference type="GO" id="GO:0016462">
    <property type="term" value="F:pyrophosphatase activity"/>
    <property type="evidence" value="ECO:0007669"/>
    <property type="project" value="UniProtKB-ARBA"/>
</dbReference>
<dbReference type="InterPro" id="IPR008173">
    <property type="entry name" value="Adenylyl_cyclase_CyaB"/>
</dbReference>
<protein>
    <recommendedName>
        <fullName evidence="1">CYTH domain-containing protein</fullName>
    </recommendedName>
</protein>
<dbReference type="OrthoDB" id="6159137at2759"/>
<dbReference type="InterPro" id="IPR033469">
    <property type="entry name" value="CYTH-like_dom_sf"/>
</dbReference>
<sequence length="200" mass="22556">MRNIEIKAVLKNRESVEDRAKSLSGSGPTIIKQSDTFFEVPKGRLKLRSFEDGSGVLIFYERPDVEGPKLSQYNMVKLEDQVACDGLKGILGKTNGIIGVVDKIRHLYIVGQSRIHIDQVDNLGNFMEIEVTIISHDCFVYWIFDTLFTLDIVFIIQVVLQDDEDVKIGEEISKNLMSKLGICDDDLISTAYIDLLAQKN</sequence>
<feature type="domain" description="CYTH" evidence="1">
    <location>
        <begin position="1"/>
        <end position="198"/>
    </location>
</feature>
<accession>A0A835CSC1</accession>
<dbReference type="Gene3D" id="2.40.320.10">
    <property type="entry name" value="Hypothetical Protein Pfu-838710-001"/>
    <property type="match status" value="1"/>
</dbReference>
<dbReference type="SUPFAM" id="SSF55154">
    <property type="entry name" value="CYTH-like phosphatases"/>
    <property type="match status" value="1"/>
</dbReference>
<dbReference type="AlphaFoldDB" id="A0A835CSC1"/>
<dbReference type="SMART" id="SM01118">
    <property type="entry name" value="CYTH"/>
    <property type="match status" value="1"/>
</dbReference>
<keyword evidence="3" id="KW-1185">Reference proteome</keyword>
<dbReference type="PANTHER" id="PTHR21028:SF2">
    <property type="entry name" value="CYTH DOMAIN-CONTAINING PROTEIN"/>
    <property type="match status" value="1"/>
</dbReference>
<dbReference type="CDD" id="cd07890">
    <property type="entry name" value="CYTH-like_AC_IV-like"/>
    <property type="match status" value="1"/>
</dbReference>
<dbReference type="Pfam" id="PF01928">
    <property type="entry name" value="CYTH"/>
    <property type="match status" value="1"/>
</dbReference>
<name>A0A835CSC1_APHGI</name>
<comment type="caution">
    <text evidence="2">The sequence shown here is derived from an EMBL/GenBank/DDBJ whole genome shotgun (WGS) entry which is preliminary data.</text>
</comment>
<proteinExistence type="predicted"/>